<evidence type="ECO:0000259" key="2">
    <source>
        <dbReference type="SMART" id="SM01327"/>
    </source>
</evidence>
<feature type="compositionally biased region" description="Polar residues" evidence="1">
    <location>
        <begin position="84"/>
        <end position="101"/>
    </location>
</feature>
<feature type="compositionally biased region" description="Basic and acidic residues" evidence="1">
    <location>
        <begin position="309"/>
        <end position="326"/>
    </location>
</feature>
<name>A0A8H4XHL4_9HYPO</name>
<evidence type="ECO:0000313" key="3">
    <source>
        <dbReference type="EMBL" id="KAF4974618.1"/>
    </source>
</evidence>
<feature type="region of interest" description="Disordered" evidence="1">
    <location>
        <begin position="268"/>
        <end position="727"/>
    </location>
</feature>
<dbReference type="AlphaFoldDB" id="A0A8H4XHL4"/>
<dbReference type="Proteomes" id="UP000635477">
    <property type="component" value="Unassembled WGS sequence"/>
</dbReference>
<dbReference type="InterPro" id="IPR013941">
    <property type="entry name" value="ZDS1_C"/>
</dbReference>
<dbReference type="PANTHER" id="PTHR28089">
    <property type="entry name" value="PROTEIN ZDS1-RELATED"/>
    <property type="match status" value="1"/>
</dbReference>
<dbReference type="Pfam" id="PF08632">
    <property type="entry name" value="Zds_C"/>
    <property type="match status" value="1"/>
</dbReference>
<feature type="compositionally biased region" description="Polar residues" evidence="1">
    <location>
        <begin position="137"/>
        <end position="157"/>
    </location>
</feature>
<feature type="compositionally biased region" description="Polar residues" evidence="1">
    <location>
        <begin position="166"/>
        <end position="177"/>
    </location>
</feature>
<dbReference type="GO" id="GO:0030010">
    <property type="term" value="P:establishment of cell polarity"/>
    <property type="evidence" value="ECO:0007669"/>
    <property type="project" value="TreeGrafter"/>
</dbReference>
<evidence type="ECO:0000313" key="4">
    <source>
        <dbReference type="Proteomes" id="UP000635477"/>
    </source>
</evidence>
<gene>
    <name evidence="3" type="ORF">FZEAL_8503</name>
</gene>
<feature type="compositionally biased region" description="Basic and acidic residues" evidence="1">
    <location>
        <begin position="624"/>
        <end position="637"/>
    </location>
</feature>
<feature type="compositionally biased region" description="Polar residues" evidence="1">
    <location>
        <begin position="577"/>
        <end position="587"/>
    </location>
</feature>
<feature type="domain" description="Protein Zds1 C-terminal" evidence="2">
    <location>
        <begin position="740"/>
        <end position="792"/>
    </location>
</feature>
<proteinExistence type="predicted"/>
<feature type="compositionally biased region" description="Low complexity" evidence="1">
    <location>
        <begin position="269"/>
        <end position="281"/>
    </location>
</feature>
<feature type="compositionally biased region" description="Polar residues" evidence="1">
    <location>
        <begin position="539"/>
        <end position="567"/>
    </location>
</feature>
<dbReference type="OrthoDB" id="5589766at2759"/>
<feature type="compositionally biased region" description="Basic and acidic residues" evidence="1">
    <location>
        <begin position="714"/>
        <end position="723"/>
    </location>
</feature>
<feature type="region of interest" description="Disordered" evidence="1">
    <location>
        <begin position="871"/>
        <end position="923"/>
    </location>
</feature>
<reference evidence="3" key="1">
    <citation type="journal article" date="2020" name="BMC Genomics">
        <title>Correction to: Identification and distribution of gene clusters required for synthesis of sphingolipid metabolism inhibitors in diverse species of the filamentous fungus Fusarium.</title>
        <authorList>
            <person name="Kim H.S."/>
            <person name="Lohmar J.M."/>
            <person name="Busman M."/>
            <person name="Brown D.W."/>
            <person name="Naumann T.A."/>
            <person name="Divon H.H."/>
            <person name="Lysoe E."/>
            <person name="Uhlig S."/>
            <person name="Proctor R.H."/>
        </authorList>
    </citation>
    <scope>NUCLEOTIDE SEQUENCE</scope>
    <source>
        <strain evidence="3">NRRL 22465</strain>
    </source>
</reference>
<dbReference type="GO" id="GO:0005737">
    <property type="term" value="C:cytoplasm"/>
    <property type="evidence" value="ECO:0007669"/>
    <property type="project" value="TreeGrafter"/>
</dbReference>
<feature type="compositionally biased region" description="Basic and acidic residues" evidence="1">
    <location>
        <begin position="664"/>
        <end position="703"/>
    </location>
</feature>
<dbReference type="SMART" id="SM01327">
    <property type="entry name" value="Zds_C"/>
    <property type="match status" value="1"/>
</dbReference>
<sequence length="923" mass="102870">MVLSSPPLLILVCLQTSSRPRGEVGGSFASRRGHSSQLSISDPSHHVTEAIGTLYGDEDDSGSEGGRPLSVSRPLSFIGGPSPHQEQLTRPPQNEQHLSVDSSRRGFLRPGSDMTVIDTTPANGDHGKKPQPLPNASLGQRSNSFEQSPKSPHSPTMSLRDFQADPSGSQFPLTNIDNPNDIAQELSNLQALRRLSMDVGNNKDPDLPPMSLMAMPAIAPSGDDDENDPSRLLWVPARVHPELAPTEFKSFLENRVHSIRRRSGDSFLSADSDISQSDSDSGGLRRKKSMLSRQIDNSGGRGALGYVDGAERLDRKSSRGHSHEVSLDELVNDPTKAVQKFAQESQVPPTGPESSADDMPILPAVPGMGLRRSTRTTYRKGGSLRTNPFAKRSGHRTQPSESDLSSSPLEAPKGHGLVRVQSEPVADNSRQNHLVKRQHNFSQESLGDYDPYDGVTQETGNDSAPPATDSFQEQLPLRTSSTLPTIETSAHDEEQLSRPFPKRSSSQRTGAQPISQTATEQEPSIEESSRSNRRGSGRQTVPQSSPQQYTSRSSYPQSQTLSDNLAANPSLLPGSGATRTDSLTFIPTLSEEERKPEKKSKKDRDDEPTPTKSSGSAWKWFKSGTDDKDKKKEESKRSKNKSISGDKGQDNVRLDVIQTSIDKNAPRGRESLVLDRDNVDSRLQEERKKESHRKSDSKRDKDGSIFSSIFGGSKKKEEKERNSKKAQHLKIPEEPVFKPLVPDVDYHWTRFPLLEERAIYRMAHIKLANPRRSLLSQVLLSNFMYSYLAIVQAMHPQMNVPVSPQQKRLEEEARRKQQEQEYLAQQRMQEEQDSQDAIDQYNFDYHRAAVQYAESGNGEVDYVDDAQIYEDEHGNDDHQDGYSYDGSDGYGQGVKDYYQYQDAGDDHRQDRHDSRHDRSDDMW</sequence>
<comment type="caution">
    <text evidence="3">The sequence shown here is derived from an EMBL/GenBank/DDBJ whole genome shotgun (WGS) entry which is preliminary data.</text>
</comment>
<accession>A0A8H4XHL4</accession>
<feature type="compositionally biased region" description="Low complexity" evidence="1">
    <location>
        <begin position="399"/>
        <end position="410"/>
    </location>
</feature>
<reference evidence="3" key="2">
    <citation type="submission" date="2020-05" db="EMBL/GenBank/DDBJ databases">
        <authorList>
            <person name="Kim H.-S."/>
            <person name="Proctor R.H."/>
            <person name="Brown D.W."/>
        </authorList>
    </citation>
    <scope>NUCLEOTIDE SEQUENCE</scope>
    <source>
        <strain evidence="3">NRRL 22465</strain>
    </source>
</reference>
<keyword evidence="4" id="KW-1185">Reference proteome</keyword>
<feature type="compositionally biased region" description="Basic and acidic residues" evidence="1">
    <location>
        <begin position="591"/>
        <end position="609"/>
    </location>
</feature>
<dbReference type="GO" id="GO:0010971">
    <property type="term" value="P:positive regulation of G2/M transition of mitotic cell cycle"/>
    <property type="evidence" value="ECO:0007669"/>
    <property type="project" value="TreeGrafter"/>
</dbReference>
<feature type="region of interest" description="Disordered" evidence="1">
    <location>
        <begin position="803"/>
        <end position="835"/>
    </location>
</feature>
<feature type="compositionally biased region" description="Polar residues" evidence="1">
    <location>
        <begin position="469"/>
        <end position="488"/>
    </location>
</feature>
<evidence type="ECO:0000256" key="1">
    <source>
        <dbReference type="SAM" id="MobiDB-lite"/>
    </source>
</evidence>
<feature type="region of interest" description="Disordered" evidence="1">
    <location>
        <begin position="19"/>
        <end position="177"/>
    </location>
</feature>
<dbReference type="PANTHER" id="PTHR28089:SF1">
    <property type="entry name" value="PROTEIN ZDS1-RELATED"/>
    <property type="match status" value="1"/>
</dbReference>
<feature type="compositionally biased region" description="Basic and acidic residues" evidence="1">
    <location>
        <begin position="807"/>
        <end position="819"/>
    </location>
</feature>
<organism evidence="3 4">
    <name type="scientific">Fusarium zealandicum</name>
    <dbReference type="NCBI Taxonomy" id="1053134"/>
    <lineage>
        <taxon>Eukaryota</taxon>
        <taxon>Fungi</taxon>
        <taxon>Dikarya</taxon>
        <taxon>Ascomycota</taxon>
        <taxon>Pezizomycotina</taxon>
        <taxon>Sordariomycetes</taxon>
        <taxon>Hypocreomycetidae</taxon>
        <taxon>Hypocreales</taxon>
        <taxon>Nectriaceae</taxon>
        <taxon>Fusarium</taxon>
        <taxon>Fusarium staphyleae species complex</taxon>
    </lineage>
</organism>
<feature type="compositionally biased region" description="Polar residues" evidence="1">
    <location>
        <begin position="503"/>
        <end position="522"/>
    </location>
</feature>
<protein>
    <recommendedName>
        <fullName evidence="2">Protein Zds1 C-terminal domain-containing protein</fullName>
    </recommendedName>
</protein>
<dbReference type="EMBL" id="JABEYC010000727">
    <property type="protein sequence ID" value="KAF4974618.1"/>
    <property type="molecule type" value="Genomic_DNA"/>
</dbReference>
<dbReference type="InterPro" id="IPR040206">
    <property type="entry name" value="Zds1/2"/>
</dbReference>
<feature type="compositionally biased region" description="Basic and acidic residues" evidence="1">
    <location>
        <begin position="904"/>
        <end position="923"/>
    </location>
</feature>
<feature type="compositionally biased region" description="Basic and acidic residues" evidence="1">
    <location>
        <begin position="871"/>
        <end position="880"/>
    </location>
</feature>